<name>A0A923RN26_9FIRM</name>
<dbReference type="Gene3D" id="3.30.420.40">
    <property type="match status" value="2"/>
</dbReference>
<evidence type="ECO:0000313" key="2">
    <source>
        <dbReference type="EMBL" id="MBC5660894.1"/>
    </source>
</evidence>
<dbReference type="PANTHER" id="PTHR18964:SF149">
    <property type="entry name" value="BIFUNCTIONAL UDP-N-ACETYLGLUCOSAMINE 2-EPIMERASE_N-ACETYLMANNOSAMINE KINASE"/>
    <property type="match status" value="1"/>
</dbReference>
<keyword evidence="3" id="KW-1185">Reference proteome</keyword>
<dbReference type="NCBIfam" id="NF007251">
    <property type="entry name" value="PRK09698.1"/>
    <property type="match status" value="1"/>
</dbReference>
<dbReference type="EMBL" id="JACOOR010000008">
    <property type="protein sequence ID" value="MBC5660894.1"/>
    <property type="molecule type" value="Genomic_DNA"/>
</dbReference>
<gene>
    <name evidence="2" type="primary">alsK</name>
    <name evidence="2" type="ORF">H8S44_14120</name>
</gene>
<evidence type="ECO:0000313" key="3">
    <source>
        <dbReference type="Proteomes" id="UP000649345"/>
    </source>
</evidence>
<accession>A0A923RN26</accession>
<protein>
    <submittedName>
        <fullName evidence="2">Allose kinase</fullName>
        <ecNumber evidence="2">2.7.1.55</ecNumber>
    </submittedName>
</protein>
<comment type="similarity">
    <text evidence="1">Belongs to the ROK (NagC/XylR) family.</text>
</comment>
<dbReference type="RefSeq" id="WP_186872625.1">
    <property type="nucleotide sequence ID" value="NZ_JACOOR010000008.1"/>
</dbReference>
<reference evidence="2" key="1">
    <citation type="submission" date="2020-08" db="EMBL/GenBank/DDBJ databases">
        <title>Genome public.</title>
        <authorList>
            <person name="Liu C."/>
            <person name="Sun Q."/>
        </authorList>
    </citation>
    <scope>NUCLEOTIDE SEQUENCE</scope>
    <source>
        <strain evidence="2">NSJ-68</strain>
    </source>
</reference>
<dbReference type="GO" id="GO:0008787">
    <property type="term" value="F:D-allose kinase activity"/>
    <property type="evidence" value="ECO:0007669"/>
    <property type="project" value="UniProtKB-EC"/>
</dbReference>
<dbReference type="SUPFAM" id="SSF53067">
    <property type="entry name" value="Actin-like ATPase domain"/>
    <property type="match status" value="1"/>
</dbReference>
<sequence>MSKKAIGIDIGGTNFRMGLVSEDGSVEYFYKASSREICDNGEAVELLADKIELYIQEHGMQGQLSAIGIGFPSPIDAARKVVYNCPNLQNSTGGFDGRNVVHSLQQRLGIPTFINKDACNLLWYEIEMHKWKGSGITIGFYYGTGIGNSVYLGNGFLDGKHGVACDVGHIPFYLSDRYCTCGNRGCAECYASGRVLRDIWQEHWPEEEFTDIFRNHSDSKVIQEYLEGMAIPMATEINIFDPDRIVVGGGVMDMKDFPEKMFWDYVYEFTRKPFPGTDFAIVHASKEPGVGVAGSALYAFEQLRLKGKN</sequence>
<dbReference type="PANTHER" id="PTHR18964">
    <property type="entry name" value="ROK (REPRESSOR, ORF, KINASE) FAMILY"/>
    <property type="match status" value="1"/>
</dbReference>
<dbReference type="Pfam" id="PF00480">
    <property type="entry name" value="ROK"/>
    <property type="match status" value="1"/>
</dbReference>
<keyword evidence="2" id="KW-0808">Transferase</keyword>
<comment type="caution">
    <text evidence="2">The sequence shown here is derived from an EMBL/GenBank/DDBJ whole genome shotgun (WGS) entry which is preliminary data.</text>
</comment>
<evidence type="ECO:0000256" key="1">
    <source>
        <dbReference type="ARBA" id="ARBA00006479"/>
    </source>
</evidence>
<keyword evidence="2" id="KW-0418">Kinase</keyword>
<dbReference type="Proteomes" id="UP000649345">
    <property type="component" value="Unassembled WGS sequence"/>
</dbReference>
<dbReference type="EC" id="2.7.1.55" evidence="2"/>
<dbReference type="CDD" id="cd24070">
    <property type="entry name" value="ASKHA_NBD_ROK_AlsK"/>
    <property type="match status" value="1"/>
</dbReference>
<proteinExistence type="inferred from homology"/>
<dbReference type="AlphaFoldDB" id="A0A923RN26"/>
<organism evidence="2 3">
    <name type="scientific">Anaerosacchariphilus hominis</name>
    <dbReference type="NCBI Taxonomy" id="2763017"/>
    <lineage>
        <taxon>Bacteria</taxon>
        <taxon>Bacillati</taxon>
        <taxon>Bacillota</taxon>
        <taxon>Clostridia</taxon>
        <taxon>Lachnospirales</taxon>
        <taxon>Lachnospiraceae</taxon>
        <taxon>Anaerosacchariphilus</taxon>
    </lineage>
</organism>
<dbReference type="InterPro" id="IPR000600">
    <property type="entry name" value="ROK"/>
</dbReference>
<dbReference type="InterPro" id="IPR043129">
    <property type="entry name" value="ATPase_NBD"/>
</dbReference>